<evidence type="ECO:0000313" key="2">
    <source>
        <dbReference type="Proteomes" id="UP000805193"/>
    </source>
</evidence>
<reference evidence="1 2" key="1">
    <citation type="journal article" date="2020" name="Cell">
        <title>Large-Scale Comparative Analyses of Tick Genomes Elucidate Their Genetic Diversity and Vector Capacities.</title>
        <authorList>
            <consortium name="Tick Genome and Microbiome Consortium (TIGMIC)"/>
            <person name="Jia N."/>
            <person name="Wang J."/>
            <person name="Shi W."/>
            <person name="Du L."/>
            <person name="Sun Y."/>
            <person name="Zhan W."/>
            <person name="Jiang J.F."/>
            <person name="Wang Q."/>
            <person name="Zhang B."/>
            <person name="Ji P."/>
            <person name="Bell-Sakyi L."/>
            <person name="Cui X.M."/>
            <person name="Yuan T.T."/>
            <person name="Jiang B.G."/>
            <person name="Yang W.F."/>
            <person name="Lam T.T."/>
            <person name="Chang Q.C."/>
            <person name="Ding S.J."/>
            <person name="Wang X.J."/>
            <person name="Zhu J.G."/>
            <person name="Ruan X.D."/>
            <person name="Zhao L."/>
            <person name="Wei J.T."/>
            <person name="Ye R.Z."/>
            <person name="Que T.C."/>
            <person name="Du C.H."/>
            <person name="Zhou Y.H."/>
            <person name="Cheng J.X."/>
            <person name="Dai P.F."/>
            <person name="Guo W.B."/>
            <person name="Han X.H."/>
            <person name="Huang E.J."/>
            <person name="Li L.F."/>
            <person name="Wei W."/>
            <person name="Gao Y.C."/>
            <person name="Liu J.Z."/>
            <person name="Shao H.Z."/>
            <person name="Wang X."/>
            <person name="Wang C.C."/>
            <person name="Yang T.C."/>
            <person name="Huo Q.B."/>
            <person name="Li W."/>
            <person name="Chen H.Y."/>
            <person name="Chen S.E."/>
            <person name="Zhou L.G."/>
            <person name="Ni X.B."/>
            <person name="Tian J.H."/>
            <person name="Sheng Y."/>
            <person name="Liu T."/>
            <person name="Pan Y.S."/>
            <person name="Xia L.Y."/>
            <person name="Li J."/>
            <person name="Zhao F."/>
            <person name="Cao W.C."/>
        </authorList>
    </citation>
    <scope>NUCLEOTIDE SEQUENCE [LARGE SCALE GENOMIC DNA]</scope>
    <source>
        <strain evidence="1">Iper-2018</strain>
    </source>
</reference>
<comment type="caution">
    <text evidence="1">The sequence shown here is derived from an EMBL/GenBank/DDBJ whole genome shotgun (WGS) entry which is preliminary data.</text>
</comment>
<organism evidence="1 2">
    <name type="scientific">Ixodes persulcatus</name>
    <name type="common">Taiga tick</name>
    <dbReference type="NCBI Taxonomy" id="34615"/>
    <lineage>
        <taxon>Eukaryota</taxon>
        <taxon>Metazoa</taxon>
        <taxon>Ecdysozoa</taxon>
        <taxon>Arthropoda</taxon>
        <taxon>Chelicerata</taxon>
        <taxon>Arachnida</taxon>
        <taxon>Acari</taxon>
        <taxon>Parasitiformes</taxon>
        <taxon>Ixodida</taxon>
        <taxon>Ixodoidea</taxon>
        <taxon>Ixodidae</taxon>
        <taxon>Ixodinae</taxon>
        <taxon>Ixodes</taxon>
    </lineage>
</organism>
<proteinExistence type="predicted"/>
<sequence>MPTVPAGGPHQGGLQCALLHPLRRFHPRLRRMRGRLRTLRAAHATVDCTQRRTYSFVAGQSLDEFPALASTPRDGPPATPSPAASNAPAPTPAVGPTESTVPSPSGSTETTSPELDATTLQPTPATAMATGEDSNAPAVMLSNAP</sequence>
<protein>
    <submittedName>
        <fullName evidence="1">Uncharacterized protein</fullName>
    </submittedName>
</protein>
<accession>A0AC60Q2D2</accession>
<dbReference type="EMBL" id="JABSTQ010009656">
    <property type="protein sequence ID" value="KAG0427076.1"/>
    <property type="molecule type" value="Genomic_DNA"/>
</dbReference>
<name>A0AC60Q2D2_IXOPE</name>
<evidence type="ECO:0000313" key="1">
    <source>
        <dbReference type="EMBL" id="KAG0427076.1"/>
    </source>
</evidence>
<dbReference type="Proteomes" id="UP000805193">
    <property type="component" value="Unassembled WGS sequence"/>
</dbReference>
<keyword evidence="2" id="KW-1185">Reference proteome</keyword>
<gene>
    <name evidence="1" type="ORF">HPB47_025857</name>
</gene>